<dbReference type="InterPro" id="IPR003661">
    <property type="entry name" value="HisK_dim/P_dom"/>
</dbReference>
<feature type="transmembrane region" description="Helical" evidence="14">
    <location>
        <begin position="7"/>
        <end position="29"/>
    </location>
</feature>
<dbReference type="EMBL" id="CP098755">
    <property type="protein sequence ID" value="USG66443.1"/>
    <property type="molecule type" value="Genomic_DNA"/>
</dbReference>
<dbReference type="InterPro" id="IPR050398">
    <property type="entry name" value="HssS/ArlS-like"/>
</dbReference>
<keyword evidence="12" id="KW-0902">Two-component regulatory system</keyword>
<organism evidence="17 18">
    <name type="scientific">Brevibacillus ruminantium</name>
    <dbReference type="NCBI Taxonomy" id="2950604"/>
    <lineage>
        <taxon>Bacteria</taxon>
        <taxon>Bacillati</taxon>
        <taxon>Bacillota</taxon>
        <taxon>Bacilli</taxon>
        <taxon>Bacillales</taxon>
        <taxon>Paenibacillaceae</taxon>
        <taxon>Brevibacillus</taxon>
    </lineage>
</organism>
<evidence type="ECO:0000256" key="2">
    <source>
        <dbReference type="ARBA" id="ARBA00004651"/>
    </source>
</evidence>
<dbReference type="InterPro" id="IPR003594">
    <property type="entry name" value="HATPase_dom"/>
</dbReference>
<dbReference type="CDD" id="cd06225">
    <property type="entry name" value="HAMP"/>
    <property type="match status" value="1"/>
</dbReference>
<dbReference type="SUPFAM" id="SSF55874">
    <property type="entry name" value="ATPase domain of HSP90 chaperone/DNA topoisomerase II/histidine kinase"/>
    <property type="match status" value="1"/>
</dbReference>
<dbReference type="RefSeq" id="WP_251873592.1">
    <property type="nucleotide sequence ID" value="NZ_CP098755.1"/>
</dbReference>
<gene>
    <name evidence="17" type="ORF">NDK47_03830</name>
</gene>
<keyword evidence="6" id="KW-0808">Transferase</keyword>
<comment type="catalytic activity">
    <reaction evidence="1">
        <text>ATP + protein L-histidine = ADP + protein N-phospho-L-histidine.</text>
        <dbReference type="EC" id="2.7.13.3"/>
    </reaction>
</comment>
<evidence type="ECO:0000256" key="13">
    <source>
        <dbReference type="ARBA" id="ARBA00023136"/>
    </source>
</evidence>
<dbReference type="Proteomes" id="UP001056500">
    <property type="component" value="Chromosome"/>
</dbReference>
<evidence type="ECO:0000313" key="17">
    <source>
        <dbReference type="EMBL" id="USG66443.1"/>
    </source>
</evidence>
<keyword evidence="4" id="KW-1003">Cell membrane</keyword>
<evidence type="ECO:0000256" key="9">
    <source>
        <dbReference type="ARBA" id="ARBA00022777"/>
    </source>
</evidence>
<dbReference type="PROSITE" id="PS50885">
    <property type="entry name" value="HAMP"/>
    <property type="match status" value="1"/>
</dbReference>
<evidence type="ECO:0000256" key="11">
    <source>
        <dbReference type="ARBA" id="ARBA00022989"/>
    </source>
</evidence>
<dbReference type="InterPro" id="IPR003660">
    <property type="entry name" value="HAMP_dom"/>
</dbReference>
<evidence type="ECO:0000259" key="16">
    <source>
        <dbReference type="PROSITE" id="PS50885"/>
    </source>
</evidence>
<dbReference type="SMART" id="SM00387">
    <property type="entry name" value="HATPase_c"/>
    <property type="match status" value="1"/>
</dbReference>
<evidence type="ECO:0000256" key="4">
    <source>
        <dbReference type="ARBA" id="ARBA00022475"/>
    </source>
</evidence>
<accession>A0ABY4WJW2</accession>
<feature type="domain" description="Histidine kinase" evidence="15">
    <location>
        <begin position="251"/>
        <end position="489"/>
    </location>
</feature>
<keyword evidence="11 14" id="KW-1133">Transmembrane helix</keyword>
<comment type="subcellular location">
    <subcellularLocation>
        <location evidence="2">Cell membrane</location>
        <topology evidence="2">Multi-pass membrane protein</topology>
    </subcellularLocation>
</comment>
<evidence type="ECO:0000256" key="7">
    <source>
        <dbReference type="ARBA" id="ARBA00022692"/>
    </source>
</evidence>
<reference evidence="17" key="1">
    <citation type="submission" date="2022-06" db="EMBL/GenBank/DDBJ databases">
        <title>Genome sequencing of Brevibacillus sp. BB3-R1.</title>
        <authorList>
            <person name="Heo J."/>
            <person name="Lee D."/>
            <person name="Won M."/>
            <person name="Han B.-H."/>
            <person name="Hong S.-B."/>
            <person name="Kwon S.-W."/>
        </authorList>
    </citation>
    <scope>NUCLEOTIDE SEQUENCE</scope>
    <source>
        <strain evidence="17">BB3-R1</strain>
    </source>
</reference>
<keyword evidence="18" id="KW-1185">Reference proteome</keyword>
<dbReference type="Gene3D" id="1.10.287.130">
    <property type="match status" value="1"/>
</dbReference>
<feature type="transmembrane region" description="Helical" evidence="14">
    <location>
        <begin position="161"/>
        <end position="182"/>
    </location>
</feature>
<evidence type="ECO:0000256" key="3">
    <source>
        <dbReference type="ARBA" id="ARBA00012438"/>
    </source>
</evidence>
<dbReference type="Pfam" id="PF02518">
    <property type="entry name" value="HATPase_c"/>
    <property type="match status" value="1"/>
</dbReference>
<sequence>MKLKRWLLLTHLVIMLLPVAALFVLYGLINAFDQSRDVKEFVQASQKIGAIEQKLQDPSLYQIQPPQHYQAIAALSSHSVSIELYRIDGTLLYSSLDQGSLPYTRLQTERKRNLYDLHELRKNTRTYSVKKLVDRDSEMVGFYQITLAREEWLDGVRERGIWLAGSLAIFLILLYVTVVYLLNRKLNRPVALLMKQMTAFAQNLPIPANEHRSKDEIGEVLAHFEKMRESIDKARLELVHQQQEKEYMVASLSHDLKTPLTSIRAYAEALHHDTGLSNQERREYVSILFDKIDYMKQILDDLTMYTALRSSQGKTEQVAVDGEEFFETVLSGYEELCRKNGILLRTETAVAGTCELQPQQIMRLIDNLMSNAMRYTQAGKQIWLAAYSENQPLPPWIFPPCRPVLEEWGREGVMVIVQNEGEAIPAEQLPRIFEAFYQADPARTKKATHSTGLGLSIAKMIMDHHQGEIRIWSKAPYGTMVACWMPYRKDESN</sequence>
<dbReference type="PANTHER" id="PTHR45528:SF1">
    <property type="entry name" value="SENSOR HISTIDINE KINASE CPXA"/>
    <property type="match status" value="1"/>
</dbReference>
<dbReference type="Pfam" id="PF00672">
    <property type="entry name" value="HAMP"/>
    <property type="match status" value="1"/>
</dbReference>
<keyword evidence="5" id="KW-0597">Phosphoprotein</keyword>
<evidence type="ECO:0000259" key="15">
    <source>
        <dbReference type="PROSITE" id="PS50109"/>
    </source>
</evidence>
<dbReference type="InterPro" id="IPR005467">
    <property type="entry name" value="His_kinase_dom"/>
</dbReference>
<evidence type="ECO:0000256" key="12">
    <source>
        <dbReference type="ARBA" id="ARBA00023012"/>
    </source>
</evidence>
<evidence type="ECO:0000313" key="18">
    <source>
        <dbReference type="Proteomes" id="UP001056500"/>
    </source>
</evidence>
<dbReference type="GO" id="GO:0016301">
    <property type="term" value="F:kinase activity"/>
    <property type="evidence" value="ECO:0007669"/>
    <property type="project" value="UniProtKB-KW"/>
</dbReference>
<name>A0ABY4WJW2_9BACL</name>
<keyword evidence="13 14" id="KW-0472">Membrane</keyword>
<protein>
    <recommendedName>
        <fullName evidence="3">histidine kinase</fullName>
        <ecNumber evidence="3">2.7.13.3</ecNumber>
    </recommendedName>
</protein>
<proteinExistence type="predicted"/>
<dbReference type="PANTHER" id="PTHR45528">
    <property type="entry name" value="SENSOR HISTIDINE KINASE CPXA"/>
    <property type="match status" value="1"/>
</dbReference>
<dbReference type="Gene3D" id="6.10.340.10">
    <property type="match status" value="1"/>
</dbReference>
<evidence type="ECO:0000256" key="14">
    <source>
        <dbReference type="SAM" id="Phobius"/>
    </source>
</evidence>
<keyword evidence="9 17" id="KW-0418">Kinase</keyword>
<evidence type="ECO:0000256" key="10">
    <source>
        <dbReference type="ARBA" id="ARBA00022840"/>
    </source>
</evidence>
<evidence type="ECO:0000256" key="1">
    <source>
        <dbReference type="ARBA" id="ARBA00000085"/>
    </source>
</evidence>
<dbReference type="CDD" id="cd00082">
    <property type="entry name" value="HisKA"/>
    <property type="match status" value="1"/>
</dbReference>
<dbReference type="SUPFAM" id="SSF47384">
    <property type="entry name" value="Homodimeric domain of signal transducing histidine kinase"/>
    <property type="match status" value="1"/>
</dbReference>
<dbReference type="InterPro" id="IPR036890">
    <property type="entry name" value="HATPase_C_sf"/>
</dbReference>
<dbReference type="SMART" id="SM00304">
    <property type="entry name" value="HAMP"/>
    <property type="match status" value="1"/>
</dbReference>
<dbReference type="SMART" id="SM00388">
    <property type="entry name" value="HisKA"/>
    <property type="match status" value="1"/>
</dbReference>
<dbReference type="InterPro" id="IPR004358">
    <property type="entry name" value="Sig_transdc_His_kin-like_C"/>
</dbReference>
<dbReference type="Pfam" id="PF00512">
    <property type="entry name" value="HisKA"/>
    <property type="match status" value="1"/>
</dbReference>
<dbReference type="EC" id="2.7.13.3" evidence="3"/>
<feature type="domain" description="HAMP" evidence="16">
    <location>
        <begin position="184"/>
        <end position="236"/>
    </location>
</feature>
<keyword evidence="10" id="KW-0067">ATP-binding</keyword>
<dbReference type="InterPro" id="IPR036097">
    <property type="entry name" value="HisK_dim/P_sf"/>
</dbReference>
<evidence type="ECO:0000256" key="5">
    <source>
        <dbReference type="ARBA" id="ARBA00022553"/>
    </source>
</evidence>
<keyword evidence="7 14" id="KW-0812">Transmembrane</keyword>
<dbReference type="Gene3D" id="3.30.565.10">
    <property type="entry name" value="Histidine kinase-like ATPase, C-terminal domain"/>
    <property type="match status" value="1"/>
</dbReference>
<dbReference type="PROSITE" id="PS50109">
    <property type="entry name" value="HIS_KIN"/>
    <property type="match status" value="1"/>
</dbReference>
<evidence type="ECO:0000256" key="6">
    <source>
        <dbReference type="ARBA" id="ARBA00022679"/>
    </source>
</evidence>
<dbReference type="PRINTS" id="PR00344">
    <property type="entry name" value="BCTRLSENSOR"/>
</dbReference>
<keyword evidence="8" id="KW-0547">Nucleotide-binding</keyword>
<evidence type="ECO:0000256" key="8">
    <source>
        <dbReference type="ARBA" id="ARBA00022741"/>
    </source>
</evidence>